<accession>A0AAT9LG12</accession>
<dbReference type="EMBL" id="CP062796">
    <property type="protein sequence ID" value="QUL99512.1"/>
    <property type="molecule type" value="Genomic_DNA"/>
</dbReference>
<dbReference type="AlphaFoldDB" id="A0AAT9LG12"/>
<reference evidence="1" key="1">
    <citation type="submission" date="2020-10" db="EMBL/GenBank/DDBJ databases">
        <authorList>
            <person name="Kadnikov V."/>
            <person name="Beletsky A.V."/>
            <person name="Mardanov A.V."/>
            <person name="Karnachuk O.V."/>
            <person name="Ravin N.V."/>
        </authorList>
    </citation>
    <scope>NUCLEOTIDE SEQUENCE</scope>
    <source>
        <strain evidence="1">Bu02</strain>
    </source>
</reference>
<reference evidence="1" key="2">
    <citation type="journal article" date="2023" name="Biology">
        <title>Prokaryotic Life Associated with Coal-Fire Gas Vents Revealed by Metagenomics.</title>
        <authorList>
            <person name="Kadnikov V.V."/>
            <person name="Mardanov A.V."/>
            <person name="Beletsky A.V."/>
            <person name="Karnachuk O.V."/>
            <person name="Ravin N.V."/>
        </authorList>
    </citation>
    <scope>NUCLEOTIDE SEQUENCE</scope>
    <source>
        <strain evidence="1">Bu02</strain>
    </source>
</reference>
<dbReference type="PANTHER" id="PTHR30087:SF1">
    <property type="entry name" value="HYPOTHETICAL CYTOSOLIC PROTEIN"/>
    <property type="match status" value="1"/>
</dbReference>
<name>A0AAT9LG12_9FIRM</name>
<dbReference type="InterPro" id="IPR007553">
    <property type="entry name" value="2-thiour_desulf"/>
</dbReference>
<dbReference type="Pfam" id="PF04463">
    <property type="entry name" value="2-thiour_desulf"/>
    <property type="match status" value="1"/>
</dbReference>
<gene>
    <name evidence="1" type="ORF">IMF26_00585</name>
</gene>
<proteinExistence type="predicted"/>
<dbReference type="KEGG" id="fcz:IMF26_00585"/>
<dbReference type="PANTHER" id="PTHR30087">
    <property type="entry name" value="INNER MEMBRANE PROTEIN"/>
    <property type="match status" value="1"/>
</dbReference>
<sequence length="155" mass="16389">MVSSCLCGFRCRYDGTCSSTPIIDRLMKEGKVVPVCPEILGGLPVPRPPSEILGGDGSDVISGKARVLTISGIDVTSFYVRGALRALAVGLESGCMSAVLKARSPACGLGQIYDGSFSRRLKTGHGVLASLLKKHGFVIYTENDLDRLRDDTGTP</sequence>
<protein>
    <submittedName>
        <fullName evidence="1">DUF523 domain-containing protein</fullName>
    </submittedName>
</protein>
<evidence type="ECO:0000313" key="1">
    <source>
        <dbReference type="EMBL" id="QUL99512.1"/>
    </source>
</evidence>
<organism evidence="1">
    <name type="scientific">Candidatus Fermentithermobacillus carboniphilus</name>
    <dbReference type="NCBI Taxonomy" id="3085328"/>
    <lineage>
        <taxon>Bacteria</taxon>
        <taxon>Bacillati</taxon>
        <taxon>Bacillota</taxon>
        <taxon>Candidatus Fermentithermobacillia</taxon>
        <taxon>Candidatus Fermentithermobacillales</taxon>
        <taxon>Candidatus Fermentithermobacillaceae</taxon>
        <taxon>Candidatus Fermentithermobacillus</taxon>
    </lineage>
</organism>